<sequence>MTTRHLHNEARGYEPERRKKGGDGTGQQADRQTGHEAAAEVGGHVAGSARPQAPGSEAHTLPGERTLSGRDAQPVAEKREVHMNVADRRPLPCPSDWTFDLIEEYDTHISHVAEQYELDTYPIQLELISAEQMMDAYASVGMPVNYRHWSFGKHFLSTEKSYRRGQMGLAYEIVINSNPCIAYLMEENTMTMQALVIAHAAYGHNSFFKGNYLFRLWTDAHAIVDYLVYAKNYIAECEERFGLDRVEELLDSCHALMNYGVDRYKRPQKLSLEREAAMRREREAYLQSQVNELWRTLPKAQQPIAEEYDERFPPEPQENLLYFAEKNSPLLEPWEREVIRIVRKVGQYFYPQRQTQVMNEGWATFWHYTLLNTLYAQGKLEDGFMMEFLHSHSNVVYQPPVTKHYYSGINPYALGFSMMSDIRRICENPTDEDRKWFPELAGSPWLKALHYAMRNFKDESFVAQYLSPHLIREMRLFSVLDDDMRDALEVSAIHDDSGYQYVRQALSRQYDMHHREPNIQVWSVNTRGDRSLTLRHFMSDNRHLSGDTDEVLRHMARLWQFDVYLESVDENGTVRKRYECRYVPPPVRV</sequence>
<dbReference type="NCBIfam" id="NF008737">
    <property type="entry name" value="PRK11767.1"/>
    <property type="match status" value="1"/>
</dbReference>
<dbReference type="EMBL" id="JACHBW010000003">
    <property type="protein sequence ID" value="MBB6101661.1"/>
    <property type="molecule type" value="Genomic_DNA"/>
</dbReference>
<accession>A0A7W9TVX7</accession>
<comment type="caution">
    <text evidence="4">The sequence shown here is derived from an EMBL/GenBank/DDBJ whole genome shotgun (WGS) entry which is preliminary data.</text>
</comment>
<reference evidence="4 5" key="1">
    <citation type="submission" date="2020-08" db="EMBL/GenBank/DDBJ databases">
        <title>Above-ground endophytic microbial communities from plants in different locations in the United States.</title>
        <authorList>
            <person name="Frank C."/>
        </authorList>
    </citation>
    <scope>NUCLEOTIDE SEQUENCE [LARGE SCALE GENOMIC DNA]</scope>
    <source>
        <strain evidence="4 5">WP4_2_2</strain>
    </source>
</reference>
<proteinExistence type="predicted"/>
<dbReference type="Pfam" id="PF24755">
    <property type="entry name" value="SpoVR_C"/>
    <property type="match status" value="1"/>
</dbReference>
<dbReference type="Pfam" id="PF04293">
    <property type="entry name" value="SpoVR"/>
    <property type="match status" value="1"/>
</dbReference>
<dbReference type="InterPro" id="IPR056174">
    <property type="entry name" value="SpoVR_N"/>
</dbReference>
<evidence type="ECO:0000313" key="4">
    <source>
        <dbReference type="EMBL" id="MBB6101661.1"/>
    </source>
</evidence>
<dbReference type="Proteomes" id="UP000571554">
    <property type="component" value="Unassembled WGS sequence"/>
</dbReference>
<protein>
    <submittedName>
        <fullName evidence="4">Spore cortex formation protein SpoVR/YcgB (Stage V sporulation)</fullName>
    </submittedName>
</protein>
<organism evidence="4 5">
    <name type="scientific">Paraburkholderia bannensis</name>
    <dbReference type="NCBI Taxonomy" id="765414"/>
    <lineage>
        <taxon>Bacteria</taxon>
        <taxon>Pseudomonadati</taxon>
        <taxon>Pseudomonadota</taxon>
        <taxon>Betaproteobacteria</taxon>
        <taxon>Burkholderiales</taxon>
        <taxon>Burkholderiaceae</taxon>
        <taxon>Paraburkholderia</taxon>
    </lineage>
</organism>
<keyword evidence="5" id="KW-1185">Reference proteome</keyword>
<name>A0A7W9TVX7_9BURK</name>
<dbReference type="RefSeq" id="WP_183723287.1">
    <property type="nucleotide sequence ID" value="NZ_JACHBW010000003.1"/>
</dbReference>
<evidence type="ECO:0000259" key="2">
    <source>
        <dbReference type="Pfam" id="PF04293"/>
    </source>
</evidence>
<evidence type="ECO:0000256" key="1">
    <source>
        <dbReference type="SAM" id="MobiDB-lite"/>
    </source>
</evidence>
<dbReference type="InterPro" id="IPR007390">
    <property type="entry name" value="Spore_V_R"/>
</dbReference>
<feature type="domain" description="SpoVR-like C-terminal" evidence="3">
    <location>
        <begin position="517"/>
        <end position="570"/>
    </location>
</feature>
<feature type="domain" description="SpoVR protein-like N-terminal" evidence="2">
    <location>
        <begin position="96"/>
        <end position="513"/>
    </location>
</feature>
<dbReference type="InterPro" id="IPR057008">
    <property type="entry name" value="SpoVR-like_C"/>
</dbReference>
<dbReference type="AlphaFoldDB" id="A0A7W9TVX7"/>
<gene>
    <name evidence="4" type="ORF">F4827_001495</name>
</gene>
<evidence type="ECO:0000259" key="3">
    <source>
        <dbReference type="Pfam" id="PF24755"/>
    </source>
</evidence>
<dbReference type="PANTHER" id="PTHR30029:SF2">
    <property type="entry name" value="STAGE V SPORULATION PROTEIN R"/>
    <property type="match status" value="1"/>
</dbReference>
<dbReference type="PANTHER" id="PTHR30029">
    <property type="entry name" value="STAGE V SPORULATION PROTEIN R"/>
    <property type="match status" value="1"/>
</dbReference>
<evidence type="ECO:0000313" key="5">
    <source>
        <dbReference type="Proteomes" id="UP000571554"/>
    </source>
</evidence>
<feature type="region of interest" description="Disordered" evidence="1">
    <location>
        <begin position="1"/>
        <end position="76"/>
    </location>
</feature>
<dbReference type="InterPro" id="IPR057270">
    <property type="entry name" value="Ycgb-like"/>
</dbReference>
<feature type="compositionally biased region" description="Basic and acidic residues" evidence="1">
    <location>
        <begin position="1"/>
        <end position="17"/>
    </location>
</feature>